<dbReference type="AlphaFoldDB" id="A0A3M8SLH7"/>
<dbReference type="Pfam" id="PF08681">
    <property type="entry name" value="TacA1"/>
    <property type="match status" value="1"/>
</dbReference>
<proteinExistence type="inferred from homology"/>
<organism evidence="3 4">
    <name type="scientific">Montanilutibacter psychrotolerans</name>
    <dbReference type="NCBI Taxonomy" id="1327343"/>
    <lineage>
        <taxon>Bacteria</taxon>
        <taxon>Pseudomonadati</taxon>
        <taxon>Pseudomonadota</taxon>
        <taxon>Gammaproteobacteria</taxon>
        <taxon>Lysobacterales</taxon>
        <taxon>Lysobacteraceae</taxon>
        <taxon>Montanilutibacter</taxon>
    </lineage>
</organism>
<reference evidence="3 4" key="1">
    <citation type="submission" date="2018-11" db="EMBL/GenBank/DDBJ databases">
        <title>Lysobacter cryohumiis sp. nov., isolated from soil in the Tianshan Mountains, Xinjiang, China.</title>
        <authorList>
            <person name="Luo Y."/>
            <person name="Sheng H."/>
        </authorList>
    </citation>
    <scope>NUCLEOTIDE SEQUENCE [LARGE SCALE GENOMIC DNA]</scope>
    <source>
        <strain evidence="3 4">ZS60</strain>
    </source>
</reference>
<protein>
    <submittedName>
        <fullName evidence="3">DUF1778 domain-containing protein</fullName>
    </submittedName>
</protein>
<keyword evidence="1" id="KW-1277">Toxin-antitoxin system</keyword>
<comment type="caution">
    <text evidence="3">The sequence shown here is derived from an EMBL/GenBank/DDBJ whole genome shotgun (WGS) entry which is preliminary data.</text>
</comment>
<dbReference type="InterPro" id="IPR010985">
    <property type="entry name" value="Ribbon_hlx_hlx"/>
</dbReference>
<dbReference type="SUPFAM" id="SSF47598">
    <property type="entry name" value="Ribbon-helix-helix"/>
    <property type="match status" value="1"/>
</dbReference>
<dbReference type="GO" id="GO:0006355">
    <property type="term" value="P:regulation of DNA-templated transcription"/>
    <property type="evidence" value="ECO:0007669"/>
    <property type="project" value="InterPro"/>
</dbReference>
<evidence type="ECO:0000256" key="2">
    <source>
        <dbReference type="ARBA" id="ARBA00049988"/>
    </source>
</evidence>
<dbReference type="PANTHER" id="PTHR35401">
    <property type="entry name" value="COPG FAMILY HELIX-TURN-HELIX PROTEIN-RELATED-RELATED"/>
    <property type="match status" value="1"/>
</dbReference>
<dbReference type="InterPro" id="IPR014795">
    <property type="entry name" value="TacA_1-like"/>
</dbReference>
<name>A0A3M8SLH7_9GAMM</name>
<dbReference type="Gene3D" id="1.20.5.780">
    <property type="entry name" value="Single helix bin"/>
    <property type="match status" value="1"/>
</dbReference>
<dbReference type="EMBL" id="RIBS01000009">
    <property type="protein sequence ID" value="RNF82227.1"/>
    <property type="molecule type" value="Genomic_DNA"/>
</dbReference>
<evidence type="ECO:0000313" key="3">
    <source>
        <dbReference type="EMBL" id="RNF82227.1"/>
    </source>
</evidence>
<sequence length="91" mass="10016">MKTRDHSHTKGRFDLRLDPAEKDRIQTAAALRGQKASVFAREVMLREADAIVAQHTTVALSAEESRRFMEALNAPFRANAKLAKALARAGG</sequence>
<dbReference type="OrthoDB" id="6059233at2"/>
<evidence type="ECO:0000313" key="4">
    <source>
        <dbReference type="Proteomes" id="UP000267049"/>
    </source>
</evidence>
<dbReference type="RefSeq" id="WP_123088954.1">
    <property type="nucleotide sequence ID" value="NZ_RIBS01000009.1"/>
</dbReference>
<comment type="similarity">
    <text evidence="2">Belongs to the TacA antitoxin family.</text>
</comment>
<keyword evidence="4" id="KW-1185">Reference proteome</keyword>
<gene>
    <name evidence="3" type="ORF">EER27_15025</name>
</gene>
<accession>A0A3M8SLH7</accession>
<dbReference type="PANTHER" id="PTHR35401:SF2">
    <property type="entry name" value="ABC-TYPE TRANSPORT SYSTEM"/>
    <property type="match status" value="1"/>
</dbReference>
<evidence type="ECO:0000256" key="1">
    <source>
        <dbReference type="ARBA" id="ARBA00022649"/>
    </source>
</evidence>
<dbReference type="Proteomes" id="UP000267049">
    <property type="component" value="Unassembled WGS sequence"/>
</dbReference>